<dbReference type="WBParaSite" id="MBELARI_LOCUS5245">
    <property type="protein sequence ID" value="MBELARI_LOCUS5245"/>
    <property type="gene ID" value="MBELARI_LOCUS5245"/>
</dbReference>
<reference evidence="3" key="1">
    <citation type="submission" date="2024-02" db="UniProtKB">
        <authorList>
            <consortium name="WormBaseParasite"/>
        </authorList>
    </citation>
    <scope>IDENTIFICATION</scope>
</reference>
<accession>A0AAF3J9S1</accession>
<feature type="region of interest" description="Disordered" evidence="1">
    <location>
        <begin position="783"/>
        <end position="803"/>
    </location>
</feature>
<dbReference type="Proteomes" id="UP000887575">
    <property type="component" value="Unassembled WGS sequence"/>
</dbReference>
<feature type="region of interest" description="Disordered" evidence="1">
    <location>
        <begin position="285"/>
        <end position="307"/>
    </location>
</feature>
<organism evidence="2 3">
    <name type="scientific">Mesorhabditis belari</name>
    <dbReference type="NCBI Taxonomy" id="2138241"/>
    <lineage>
        <taxon>Eukaryota</taxon>
        <taxon>Metazoa</taxon>
        <taxon>Ecdysozoa</taxon>
        <taxon>Nematoda</taxon>
        <taxon>Chromadorea</taxon>
        <taxon>Rhabditida</taxon>
        <taxon>Rhabditina</taxon>
        <taxon>Rhabditomorpha</taxon>
        <taxon>Rhabditoidea</taxon>
        <taxon>Rhabditidae</taxon>
        <taxon>Mesorhabditinae</taxon>
        <taxon>Mesorhabditis</taxon>
    </lineage>
</organism>
<proteinExistence type="predicted"/>
<protein>
    <submittedName>
        <fullName evidence="3">Uncharacterized protein</fullName>
    </submittedName>
</protein>
<evidence type="ECO:0000313" key="2">
    <source>
        <dbReference type="Proteomes" id="UP000887575"/>
    </source>
</evidence>
<keyword evidence="2" id="KW-1185">Reference proteome</keyword>
<name>A0AAF3J9S1_9BILA</name>
<dbReference type="AlphaFoldDB" id="A0AAF3J9S1"/>
<evidence type="ECO:0000313" key="3">
    <source>
        <dbReference type="WBParaSite" id="MBELARI_LOCUS5245"/>
    </source>
</evidence>
<feature type="region of interest" description="Disordered" evidence="1">
    <location>
        <begin position="414"/>
        <end position="434"/>
    </location>
</feature>
<evidence type="ECO:0000256" key="1">
    <source>
        <dbReference type="SAM" id="MobiDB-lite"/>
    </source>
</evidence>
<feature type="region of interest" description="Disordered" evidence="1">
    <location>
        <begin position="718"/>
        <end position="749"/>
    </location>
</feature>
<sequence length="837" mass="92648">MKKFYPDCDTEWANRAIDAVRSKENDANRLQHINAILQSCNKAQLQKMAEVSVFLFEKGTYPNPQVMQELSRLSENERDEKLNRMLRMRAYLPEHLHQSLGQLATIHANGSLSGNEKAIVMARILQHLDDDDRTQVEQALASTRAGNLQVLSPKTNVEYGPSPIISKNHAILRPADNKLHQLVDSLKQFGGLLDGDEENEAKAVPEKSFTSNGNNLPDPSETLLSSFGGMPHFVAPKIPTPPIIRPSPSSFSKAYEESQENREKLFSIEKKNSLFNGGNKRIFKEEEENTSGKGNQEERFFGDDDDDGMEKALFLSGRPHSVGGVSKEKDLLPIVPVNPSPTLPPNVPDPDLMTSRPSVWGDAAKLLQESTNIPNRIGKFINEAVKNPEKLAQKLGETLQKKNVEIDDHRAWLPSRRSDQPPIVPINQATPNQPTMFGLDRFETNVDRFSSNGPPNRFVLGALPNFGASAANFEAALPGQNLPAPNLQQSQFPLASLAQQQSSSSQWLVGQMANAGLPNSFGMPNSALLAQQGVLPPQFGGLPQNPGLTEAQLISSGLLGTNPTQNSMIPGLLAQQSQSPVSTAQMINNAYTFPVSGIQRGQKYLQNLPNWTPIPLGTEQQQFPGQQPFVKMSGARTFTTYPDHRQGLFPELVPQSLQPRAGYGGATDPPAYKNGQVSKEINQRIDYSSQGIPENLKKYTRPGEVTFLETYPERKDFRLPRPQTIGDDLSESDPKGSIPMGRYGKEGWEPMTIRPPIEYQTTTVISVPRERWFPAEGSQLVDLPKKNPVTNPPIRRYEGGPEEITGSHLRSDVYNIRQFGQERYVKIDINPTESVVG</sequence>